<dbReference type="AlphaFoldDB" id="A7TR92"/>
<evidence type="ECO:0000259" key="11">
    <source>
        <dbReference type="PROSITE" id="PS50157"/>
    </source>
</evidence>
<dbReference type="eggNOG" id="KOG1721">
    <property type="taxonomic scope" value="Eukaryota"/>
</dbReference>
<dbReference type="GO" id="GO:0005634">
    <property type="term" value="C:nucleus"/>
    <property type="evidence" value="ECO:0007669"/>
    <property type="project" value="UniProtKB-SubCell"/>
</dbReference>
<feature type="region of interest" description="Disordered" evidence="10">
    <location>
        <begin position="346"/>
        <end position="367"/>
    </location>
</feature>
<feature type="compositionally biased region" description="Acidic residues" evidence="10">
    <location>
        <begin position="351"/>
        <end position="361"/>
    </location>
</feature>
<dbReference type="GO" id="GO:0000981">
    <property type="term" value="F:DNA-binding transcription factor activity, RNA polymerase II-specific"/>
    <property type="evidence" value="ECO:0007669"/>
    <property type="project" value="UniProtKB-ARBA"/>
</dbReference>
<accession>A7TR92</accession>
<dbReference type="SMART" id="SM00355">
    <property type="entry name" value="ZnF_C2H2"/>
    <property type="match status" value="2"/>
</dbReference>
<dbReference type="RefSeq" id="XP_001643083.1">
    <property type="nucleotide sequence ID" value="XM_001643033.1"/>
</dbReference>
<evidence type="ECO:0000313" key="12">
    <source>
        <dbReference type="EMBL" id="EDO15225.1"/>
    </source>
</evidence>
<dbReference type="InterPro" id="IPR036236">
    <property type="entry name" value="Znf_C2H2_sf"/>
</dbReference>
<dbReference type="InterPro" id="IPR013087">
    <property type="entry name" value="Znf_C2H2_type"/>
</dbReference>
<dbReference type="GO" id="GO:0008270">
    <property type="term" value="F:zinc ion binding"/>
    <property type="evidence" value="ECO:0007669"/>
    <property type="project" value="UniProtKB-KW"/>
</dbReference>
<dbReference type="STRING" id="436907.A7TR92"/>
<organism evidence="13">
    <name type="scientific">Vanderwaltozyma polyspora (strain ATCC 22028 / DSM 70294 / BCRC 21397 / CBS 2163 / NBRC 10782 / NRRL Y-8283 / UCD 57-17)</name>
    <name type="common">Kluyveromyces polysporus</name>
    <dbReference type="NCBI Taxonomy" id="436907"/>
    <lineage>
        <taxon>Eukaryota</taxon>
        <taxon>Fungi</taxon>
        <taxon>Dikarya</taxon>
        <taxon>Ascomycota</taxon>
        <taxon>Saccharomycotina</taxon>
        <taxon>Saccharomycetes</taxon>
        <taxon>Saccharomycetales</taxon>
        <taxon>Saccharomycetaceae</taxon>
        <taxon>Vanderwaltozyma</taxon>
    </lineage>
</organism>
<evidence type="ECO:0000256" key="1">
    <source>
        <dbReference type="ARBA" id="ARBA00004123"/>
    </source>
</evidence>
<dbReference type="KEGG" id="vpo:Kpol_423p15"/>
<evidence type="ECO:0000256" key="4">
    <source>
        <dbReference type="ARBA" id="ARBA00022771"/>
    </source>
</evidence>
<dbReference type="FunFam" id="3.30.160.60:FF:000072">
    <property type="entry name" value="zinc finger protein 143 isoform X1"/>
    <property type="match status" value="2"/>
</dbReference>
<evidence type="ECO:0000256" key="2">
    <source>
        <dbReference type="ARBA" id="ARBA00022723"/>
    </source>
</evidence>
<dbReference type="PANTHER" id="PTHR47428:SF1">
    <property type="entry name" value="REGULATORY PROTEIN MIG1-RELATED"/>
    <property type="match status" value="1"/>
</dbReference>
<dbReference type="InterPro" id="IPR051007">
    <property type="entry name" value="creA/MIG_C2H2-ZnF"/>
</dbReference>
<dbReference type="PROSITE" id="PS50157">
    <property type="entry name" value="ZINC_FINGER_C2H2_2"/>
    <property type="match status" value="2"/>
</dbReference>
<dbReference type="PANTHER" id="PTHR47428">
    <property type="entry name" value="REGULATORY PROTEIN MIG1-RELATED"/>
    <property type="match status" value="1"/>
</dbReference>
<dbReference type="HOGENOM" id="CLU_704373_0_0_1"/>
<keyword evidence="8" id="KW-0539">Nucleus</keyword>
<keyword evidence="5" id="KW-0862">Zinc</keyword>
<keyword evidence="6" id="KW-0805">Transcription regulation</keyword>
<dbReference type="PROSITE" id="PS00028">
    <property type="entry name" value="ZINC_FINGER_C2H2_1"/>
    <property type="match status" value="2"/>
</dbReference>
<evidence type="ECO:0000256" key="6">
    <source>
        <dbReference type="ARBA" id="ARBA00023015"/>
    </source>
</evidence>
<dbReference type="FunCoup" id="A7TR92">
    <property type="interactions" value="1137"/>
</dbReference>
<keyword evidence="4 9" id="KW-0863">Zinc-finger</keyword>
<keyword evidence="2" id="KW-0479">Metal-binding</keyword>
<proteinExistence type="predicted"/>
<name>A7TR92_VANPO</name>
<evidence type="ECO:0000313" key="13">
    <source>
        <dbReference type="Proteomes" id="UP000000267"/>
    </source>
</evidence>
<evidence type="ECO:0000256" key="8">
    <source>
        <dbReference type="ARBA" id="ARBA00023242"/>
    </source>
</evidence>
<keyword evidence="3" id="KW-0677">Repeat</keyword>
<comment type="subcellular location">
    <subcellularLocation>
        <location evidence="1">Nucleus</location>
    </subcellularLocation>
</comment>
<feature type="domain" description="C2H2-type" evidence="11">
    <location>
        <begin position="55"/>
        <end position="84"/>
    </location>
</feature>
<evidence type="ECO:0000256" key="7">
    <source>
        <dbReference type="ARBA" id="ARBA00023163"/>
    </source>
</evidence>
<dbReference type="InParanoid" id="A7TR92"/>
<dbReference type="SUPFAM" id="SSF57667">
    <property type="entry name" value="beta-beta-alpha zinc fingers"/>
    <property type="match status" value="1"/>
</dbReference>
<dbReference type="GeneID" id="5543290"/>
<gene>
    <name evidence="12" type="ORF">Kpol_423p15</name>
</gene>
<sequence>MARVMVSTNSIQQEGTRSVNSIDNRPYICEICTKGFRRLEHKKRHIRTHTGEKPHVCTFQGCPKSFSRSDELKRHMNIHSTGELSRRTRKKKKTKGKVAKEIKKSTSYTSISSANDSVNFSLPKISIDTSNVTAPSSVSSPNLLPFMPTNNERKPNLLIRNNSNVSLINSISPSSFSHTMQPLSNKSIPSGSSLSLSEMYGSRPISPSLSSYRPFQLPQSKELYNSQQKLSANTSSMAAAKVLLQCHGMAKSQNQDEVSGRSLVDLQSYNHNLSSSESTTSLPFAFKESELSRLRSTSNPIPSMLNTSESRITSSSTNYSFFGGIPQRKLSPLCKKATRGMGKAGFHLATDDEDDGSETDTSESLVKLPQNIVQLPPIGSLLKEIDEFQNQQ</sequence>
<dbReference type="Pfam" id="PF00096">
    <property type="entry name" value="zf-C2H2"/>
    <property type="match status" value="2"/>
</dbReference>
<dbReference type="Gene3D" id="3.30.160.60">
    <property type="entry name" value="Classic Zinc Finger"/>
    <property type="match status" value="2"/>
</dbReference>
<dbReference type="GO" id="GO:0000433">
    <property type="term" value="P:carbon catabolite repression of transcription from RNA polymerase II promoter by glucose"/>
    <property type="evidence" value="ECO:0007669"/>
    <property type="project" value="TreeGrafter"/>
</dbReference>
<evidence type="ECO:0000256" key="3">
    <source>
        <dbReference type="ARBA" id="ARBA00022737"/>
    </source>
</evidence>
<dbReference type="EMBL" id="DS480472">
    <property type="protein sequence ID" value="EDO15225.1"/>
    <property type="molecule type" value="Genomic_DNA"/>
</dbReference>
<dbReference type="Proteomes" id="UP000000267">
    <property type="component" value="Unassembled WGS sequence"/>
</dbReference>
<dbReference type="GO" id="GO:0005737">
    <property type="term" value="C:cytoplasm"/>
    <property type="evidence" value="ECO:0007669"/>
    <property type="project" value="TreeGrafter"/>
</dbReference>
<protein>
    <recommendedName>
        <fullName evidence="11">C2H2-type domain-containing protein</fullName>
    </recommendedName>
</protein>
<evidence type="ECO:0000256" key="5">
    <source>
        <dbReference type="ARBA" id="ARBA00022833"/>
    </source>
</evidence>
<dbReference type="OrthoDB" id="654211at2759"/>
<feature type="domain" description="C2H2-type" evidence="11">
    <location>
        <begin position="27"/>
        <end position="54"/>
    </location>
</feature>
<evidence type="ECO:0000256" key="9">
    <source>
        <dbReference type="PROSITE-ProRule" id="PRU00042"/>
    </source>
</evidence>
<keyword evidence="7" id="KW-0804">Transcription</keyword>
<keyword evidence="13" id="KW-1185">Reference proteome</keyword>
<dbReference type="GO" id="GO:0000978">
    <property type="term" value="F:RNA polymerase II cis-regulatory region sequence-specific DNA binding"/>
    <property type="evidence" value="ECO:0007669"/>
    <property type="project" value="TreeGrafter"/>
</dbReference>
<evidence type="ECO:0000256" key="10">
    <source>
        <dbReference type="SAM" id="MobiDB-lite"/>
    </source>
</evidence>
<reference evidence="12 13" key="1">
    <citation type="journal article" date="2007" name="Proc. Natl. Acad. Sci. U.S.A.">
        <title>Independent sorting-out of thousands of duplicated gene pairs in two yeast species descended from a whole-genome duplication.</title>
        <authorList>
            <person name="Scannell D.R."/>
            <person name="Frank A.C."/>
            <person name="Conant G.C."/>
            <person name="Byrne K.P."/>
            <person name="Woolfit M."/>
            <person name="Wolfe K.H."/>
        </authorList>
    </citation>
    <scope>NUCLEOTIDE SEQUENCE [LARGE SCALE GENOMIC DNA]</scope>
    <source>
        <strain evidence="13">ATCC 22028 / DSM 70294 / BCRC 21397 / CBS 2163 / NBRC 10782 / NRRL Y-8283 / UCD 57-17</strain>
    </source>
</reference>